<keyword evidence="3" id="KW-1185">Reference proteome</keyword>
<dbReference type="PANTHER" id="PTHR15881">
    <property type="entry name" value="MARGINAL ZONE B- AND B1-CELL-SPECIFIC PROTEIN"/>
    <property type="match status" value="1"/>
</dbReference>
<organism evidence="2 3">
    <name type="scientific">Stichopus japonicus</name>
    <name type="common">Sea cucumber</name>
    <dbReference type="NCBI Taxonomy" id="307972"/>
    <lineage>
        <taxon>Eukaryota</taxon>
        <taxon>Metazoa</taxon>
        <taxon>Echinodermata</taxon>
        <taxon>Eleutherozoa</taxon>
        <taxon>Echinozoa</taxon>
        <taxon>Holothuroidea</taxon>
        <taxon>Aspidochirotacea</taxon>
        <taxon>Aspidochirotida</taxon>
        <taxon>Stichopodidae</taxon>
        <taxon>Apostichopus</taxon>
    </lineage>
</organism>
<name>A0A2G8JX77_STIJA</name>
<protein>
    <submittedName>
        <fullName evidence="2">Putative marginal zone B-and B1-cell-specific protein-like</fullName>
    </submittedName>
</protein>
<dbReference type="EMBL" id="MRZV01001133">
    <property type="protein sequence ID" value="PIK40342.1"/>
    <property type="molecule type" value="Genomic_DNA"/>
</dbReference>
<dbReference type="InterPro" id="IPR052682">
    <property type="entry name" value="MZB1"/>
</dbReference>
<accession>A0A2G8JX77</accession>
<dbReference type="Proteomes" id="UP000230750">
    <property type="component" value="Unassembled WGS sequence"/>
</dbReference>
<dbReference type="OrthoDB" id="448621at2759"/>
<reference evidence="2 3" key="1">
    <citation type="journal article" date="2017" name="PLoS Biol.">
        <title>The sea cucumber genome provides insights into morphological evolution and visceral regeneration.</title>
        <authorList>
            <person name="Zhang X."/>
            <person name="Sun L."/>
            <person name="Yuan J."/>
            <person name="Sun Y."/>
            <person name="Gao Y."/>
            <person name="Zhang L."/>
            <person name="Li S."/>
            <person name="Dai H."/>
            <person name="Hamel J.F."/>
            <person name="Liu C."/>
            <person name="Yu Y."/>
            <person name="Liu S."/>
            <person name="Lin W."/>
            <person name="Guo K."/>
            <person name="Jin S."/>
            <person name="Xu P."/>
            <person name="Storey K.B."/>
            <person name="Huan P."/>
            <person name="Zhang T."/>
            <person name="Zhou Y."/>
            <person name="Zhang J."/>
            <person name="Lin C."/>
            <person name="Li X."/>
            <person name="Xing L."/>
            <person name="Huo D."/>
            <person name="Sun M."/>
            <person name="Wang L."/>
            <person name="Mercier A."/>
            <person name="Li F."/>
            <person name="Yang H."/>
            <person name="Xiang J."/>
        </authorList>
    </citation>
    <scope>NUCLEOTIDE SEQUENCE [LARGE SCALE GENOMIC DNA]</scope>
    <source>
        <strain evidence="2">Shaxun</strain>
        <tissue evidence="2">Muscle</tissue>
    </source>
</reference>
<keyword evidence="1" id="KW-0732">Signal</keyword>
<feature type="chain" id="PRO_5013688102" evidence="1">
    <location>
        <begin position="27"/>
        <end position="219"/>
    </location>
</feature>
<evidence type="ECO:0000256" key="1">
    <source>
        <dbReference type="SAM" id="SignalP"/>
    </source>
</evidence>
<dbReference type="GO" id="GO:0005576">
    <property type="term" value="C:extracellular region"/>
    <property type="evidence" value="ECO:0007669"/>
    <property type="project" value="TreeGrafter"/>
</dbReference>
<proteinExistence type="predicted"/>
<evidence type="ECO:0000313" key="2">
    <source>
        <dbReference type="EMBL" id="PIK40342.1"/>
    </source>
</evidence>
<dbReference type="AlphaFoldDB" id="A0A2G8JX77"/>
<dbReference type="PANTHER" id="PTHR15881:SF2">
    <property type="entry name" value="MARGINAL ZONE B- AND B1-CELL-SPECIFIC PROTEIN"/>
    <property type="match status" value="1"/>
</dbReference>
<gene>
    <name evidence="2" type="ORF">BSL78_22810</name>
</gene>
<sequence>MKQPFVIALFCLFLTFMSIAVPTAVADEMSDEPVVDGEEETMEGEEFEDDEEDLTGMDVNGETIFFGIPEDDDEFHSMHIPQELKCDACKILAKQFKTAFDKANEKRPSLKKKLPESIIIDILEEECNSEFLSVGVKEIKGVKRLSGPGMPAENAVGVMQGGGKWPYRMKALCSDIVGEVEEDEIYGLYLEGKLETHLCLAKYKSCVTIMKDGRPRVEL</sequence>
<dbReference type="STRING" id="307972.A0A2G8JX77"/>
<feature type="signal peptide" evidence="1">
    <location>
        <begin position="1"/>
        <end position="26"/>
    </location>
</feature>
<dbReference type="GO" id="GO:0034663">
    <property type="term" value="C:endoplasmic reticulum chaperone complex"/>
    <property type="evidence" value="ECO:0007669"/>
    <property type="project" value="TreeGrafter"/>
</dbReference>
<evidence type="ECO:0000313" key="3">
    <source>
        <dbReference type="Proteomes" id="UP000230750"/>
    </source>
</evidence>
<comment type="caution">
    <text evidence="2">The sequence shown here is derived from an EMBL/GenBank/DDBJ whole genome shotgun (WGS) entry which is preliminary data.</text>
</comment>